<dbReference type="PANTHER" id="PTHR10622:SF11">
    <property type="entry name" value="HET-DOMAIN-CONTAINING PROTEIN"/>
    <property type="match status" value="1"/>
</dbReference>
<dbReference type="HOGENOM" id="CLU_000288_125_4_1"/>
<dbReference type="EMBL" id="KN832882">
    <property type="protein sequence ID" value="KIM97192.1"/>
    <property type="molecule type" value="Genomic_DNA"/>
</dbReference>
<dbReference type="SMART" id="SM00028">
    <property type="entry name" value="TPR"/>
    <property type="match status" value="6"/>
</dbReference>
<dbReference type="GO" id="GO:0043531">
    <property type="term" value="F:ADP binding"/>
    <property type="evidence" value="ECO:0007669"/>
    <property type="project" value="InterPro"/>
</dbReference>
<proteinExistence type="predicted"/>
<evidence type="ECO:0000313" key="4">
    <source>
        <dbReference type="Proteomes" id="UP000054321"/>
    </source>
</evidence>
<dbReference type="Gene3D" id="1.25.40.10">
    <property type="entry name" value="Tetratricopeptide repeat domain"/>
    <property type="match status" value="2"/>
</dbReference>
<dbReference type="InParanoid" id="A0A0C3D5M4"/>
<feature type="domain" description="NB-ARC" evidence="1">
    <location>
        <begin position="275"/>
        <end position="447"/>
    </location>
</feature>
<keyword evidence="4" id="KW-1185">Reference proteome</keyword>
<dbReference type="PANTHER" id="PTHR10622">
    <property type="entry name" value="HET DOMAIN-CONTAINING PROTEIN"/>
    <property type="match status" value="1"/>
</dbReference>
<evidence type="ECO:0000259" key="2">
    <source>
        <dbReference type="Pfam" id="PF06985"/>
    </source>
</evidence>
<dbReference type="Pfam" id="PF13374">
    <property type="entry name" value="TPR_10"/>
    <property type="match status" value="2"/>
</dbReference>
<protein>
    <submittedName>
        <fullName evidence="3">Uncharacterized protein</fullName>
    </submittedName>
</protein>
<dbReference type="NCBIfam" id="NF040586">
    <property type="entry name" value="FxSxx_TPR"/>
    <property type="match status" value="1"/>
</dbReference>
<dbReference type="InterPro" id="IPR011990">
    <property type="entry name" value="TPR-like_helical_dom_sf"/>
</dbReference>
<dbReference type="SUPFAM" id="SSF48452">
    <property type="entry name" value="TPR-like"/>
    <property type="match status" value="2"/>
</dbReference>
<dbReference type="InterPro" id="IPR010730">
    <property type="entry name" value="HET"/>
</dbReference>
<dbReference type="AlphaFoldDB" id="A0A0C3D5M4"/>
<dbReference type="Proteomes" id="UP000054321">
    <property type="component" value="Unassembled WGS sequence"/>
</dbReference>
<dbReference type="SUPFAM" id="SSF52540">
    <property type="entry name" value="P-loop containing nucleoside triphosphate hydrolases"/>
    <property type="match status" value="1"/>
</dbReference>
<accession>A0A0C3D5M4</accession>
<dbReference type="PRINTS" id="PR00381">
    <property type="entry name" value="KINESINLIGHT"/>
</dbReference>
<dbReference type="InterPro" id="IPR019734">
    <property type="entry name" value="TPR_rpt"/>
</dbReference>
<dbReference type="Pfam" id="PF06985">
    <property type="entry name" value="HET"/>
    <property type="match status" value="1"/>
</dbReference>
<reference evidence="3 4" key="1">
    <citation type="submission" date="2014-04" db="EMBL/GenBank/DDBJ databases">
        <authorList>
            <consortium name="DOE Joint Genome Institute"/>
            <person name="Kuo A."/>
            <person name="Martino E."/>
            <person name="Perotto S."/>
            <person name="Kohler A."/>
            <person name="Nagy L.G."/>
            <person name="Floudas D."/>
            <person name="Copeland A."/>
            <person name="Barry K.W."/>
            <person name="Cichocki N."/>
            <person name="Veneault-Fourrey C."/>
            <person name="LaButti K."/>
            <person name="Lindquist E.A."/>
            <person name="Lipzen A."/>
            <person name="Lundell T."/>
            <person name="Morin E."/>
            <person name="Murat C."/>
            <person name="Sun H."/>
            <person name="Tunlid A."/>
            <person name="Henrissat B."/>
            <person name="Grigoriev I.V."/>
            <person name="Hibbett D.S."/>
            <person name="Martin F."/>
            <person name="Nordberg H.P."/>
            <person name="Cantor M.N."/>
            <person name="Hua S.X."/>
        </authorList>
    </citation>
    <scope>NUCLEOTIDE SEQUENCE [LARGE SCALE GENOMIC DNA]</scope>
    <source>
        <strain evidence="3 4">Zn</strain>
    </source>
</reference>
<dbReference type="Pfam" id="PF13424">
    <property type="entry name" value="TPR_12"/>
    <property type="match status" value="2"/>
</dbReference>
<name>A0A0C3D5M4_OIDMZ</name>
<dbReference type="InterPro" id="IPR027417">
    <property type="entry name" value="P-loop_NTPase"/>
</dbReference>
<dbReference type="STRING" id="913774.A0A0C3D5M4"/>
<dbReference type="OrthoDB" id="5986190at2759"/>
<dbReference type="Pfam" id="PF00931">
    <property type="entry name" value="NB-ARC"/>
    <property type="match status" value="1"/>
</dbReference>
<gene>
    <name evidence="3" type="ORF">OIDMADRAFT_168949</name>
</gene>
<sequence length="956" mass="107624">MRLLKRSPGGGFELVSFNNSDPPPYAILSHTWIEDQEVTYSELVAGTCKDKAGYSKIRFCIDRAAEDGLQYSWVDTCCINKSTSDELSAAINSIFCWYQCASKCYVYLSDVRVPDEVIDAQASRVTWQDAFRRSRWFTRGWTLQELLAPATVEFFSKEGKRLGSRISLEREIHEITKIPIGVLRGQSLTEFSVEERMSWAANRRTTLKEDKVYCLLGIFGVFLSLIYGEGEAYATLRLKEEIWKRQEGWGTEHLQHLTVPSPLPFPRNEIFIGREDQLQSLEQSLLLPNTHQRMTIYGLGGCGKSALALEFAYRALARDARCLVFWVPAISQKSFELAYRDIGIRLRVPGVTDDNADFKQLVKKALSSESTGHWLMIVDNADDPGVLIGGTSGYRGSARLHDYLPYSNRGKILFTTRSRKAAGDLTQSSILELNDMSKAEARQLLARRISKPALLDDGKAIERLLELLTYLPLAIVQAAAFIKNNDISVSGYILLFQEAGTEADLFGEHFEDPSRYREMESTIAKTWHISFDQIRKQDPLAAEYLSFMACIDRINIPQSLLPPGASQLQQAKAIGTLKGYAFITERQKVLMQGHGEKFFDIHRLVHMASIWWLKEHCEWAARASKAANRLEEVIPFGGHENKEAWTTYLPHALHVAAHHDTLDEVVRASLLDQVGLCLSTLGQYSAAETTQRQALLLRENILGKEHDQTLTSMNRHSNTLTSMHNLATVLVSQGKYEEAESINRQTLARSEKVLGLEHPDTLMSMSSLALVLDSQGKYKEAESMNRQTLAQSEKVLGPEHPDILSSMGNLALVLGRRGKYKEAESINRQTLVRLEKVLGLEHPDTLLSMNNLALVLASQGKYEEAESMNRQTLARREKVLGPEHPDTLTSVYRLARLLAKLHRYDESLLLYERACVAYSTVLGMDHPTTRACYEHCLQTLASQEQDRVAPSSQIAA</sequence>
<organism evidence="3 4">
    <name type="scientific">Oidiodendron maius (strain Zn)</name>
    <dbReference type="NCBI Taxonomy" id="913774"/>
    <lineage>
        <taxon>Eukaryota</taxon>
        <taxon>Fungi</taxon>
        <taxon>Dikarya</taxon>
        <taxon>Ascomycota</taxon>
        <taxon>Pezizomycotina</taxon>
        <taxon>Leotiomycetes</taxon>
        <taxon>Leotiomycetes incertae sedis</taxon>
        <taxon>Myxotrichaceae</taxon>
        <taxon>Oidiodendron</taxon>
    </lineage>
</organism>
<evidence type="ECO:0000259" key="1">
    <source>
        <dbReference type="Pfam" id="PF00931"/>
    </source>
</evidence>
<dbReference type="InterPro" id="IPR002182">
    <property type="entry name" value="NB-ARC"/>
</dbReference>
<feature type="domain" description="Heterokaryon incompatibility" evidence="2">
    <location>
        <begin position="25"/>
        <end position="111"/>
    </location>
</feature>
<reference evidence="4" key="2">
    <citation type="submission" date="2015-01" db="EMBL/GenBank/DDBJ databases">
        <title>Evolutionary Origins and Diversification of the Mycorrhizal Mutualists.</title>
        <authorList>
            <consortium name="DOE Joint Genome Institute"/>
            <consortium name="Mycorrhizal Genomics Consortium"/>
            <person name="Kohler A."/>
            <person name="Kuo A."/>
            <person name="Nagy L.G."/>
            <person name="Floudas D."/>
            <person name="Copeland A."/>
            <person name="Barry K.W."/>
            <person name="Cichocki N."/>
            <person name="Veneault-Fourrey C."/>
            <person name="LaButti K."/>
            <person name="Lindquist E.A."/>
            <person name="Lipzen A."/>
            <person name="Lundell T."/>
            <person name="Morin E."/>
            <person name="Murat C."/>
            <person name="Riley R."/>
            <person name="Ohm R."/>
            <person name="Sun H."/>
            <person name="Tunlid A."/>
            <person name="Henrissat B."/>
            <person name="Grigoriev I.V."/>
            <person name="Hibbett D.S."/>
            <person name="Martin F."/>
        </authorList>
    </citation>
    <scope>NUCLEOTIDE SEQUENCE [LARGE SCALE GENOMIC DNA]</scope>
    <source>
        <strain evidence="4">Zn</strain>
    </source>
</reference>
<dbReference type="Gene3D" id="3.40.50.300">
    <property type="entry name" value="P-loop containing nucleotide triphosphate hydrolases"/>
    <property type="match status" value="1"/>
</dbReference>
<evidence type="ECO:0000313" key="3">
    <source>
        <dbReference type="EMBL" id="KIM97192.1"/>
    </source>
</evidence>